<sequence length="229" mass="26107">MSGINIGGWIQMWEKNATPFHSSDVNMFLKRFYEKWIGDKQNLKIFVPLCGKSVDMRWLLDQGHRVIGLEASSIAVADFMEENNFEHSTEAYASGEVVKTKDGRCVIYKGDLFEFNSDIEGGFDAIWDRGSLVAIGPDQREKYIQLMKSLLAPHGQYLIETYYNDDPTYQGPPFKIDPECLCSLLDGCFTSEVLLEKNNLDPEIARYCGPLSKRKRLITLCIFLVNHNS</sequence>
<dbReference type="Pfam" id="PF05724">
    <property type="entry name" value="TPMT"/>
    <property type="match status" value="1"/>
</dbReference>
<dbReference type="STRING" id="283909.R7UJ79"/>
<proteinExistence type="inferred from homology"/>
<dbReference type="Proteomes" id="UP000014760">
    <property type="component" value="Unassembled WGS sequence"/>
</dbReference>
<dbReference type="GO" id="GO:0008119">
    <property type="term" value="F:thiopurine S-methyltransferase activity"/>
    <property type="evidence" value="ECO:0007669"/>
    <property type="project" value="UniProtKB-EC"/>
</dbReference>
<evidence type="ECO:0000313" key="9">
    <source>
        <dbReference type="EMBL" id="ELU03337.1"/>
    </source>
</evidence>
<reference evidence="10" key="3">
    <citation type="submission" date="2015-06" db="UniProtKB">
        <authorList>
            <consortium name="EnsemblMetazoa"/>
        </authorList>
    </citation>
    <scope>IDENTIFICATION</scope>
</reference>
<dbReference type="InterPro" id="IPR008854">
    <property type="entry name" value="TPMT"/>
</dbReference>
<dbReference type="EnsemblMetazoa" id="CapteT214771">
    <property type="protein sequence ID" value="CapteP214771"/>
    <property type="gene ID" value="CapteG214771"/>
</dbReference>
<dbReference type="EMBL" id="KB303281">
    <property type="protein sequence ID" value="ELU03337.1"/>
    <property type="molecule type" value="Genomic_DNA"/>
</dbReference>
<dbReference type="EC" id="2.1.1.67" evidence="4"/>
<reference evidence="9 11" key="2">
    <citation type="journal article" date="2013" name="Nature">
        <title>Insights into bilaterian evolution from three spiralian genomes.</title>
        <authorList>
            <person name="Simakov O."/>
            <person name="Marletaz F."/>
            <person name="Cho S.J."/>
            <person name="Edsinger-Gonzales E."/>
            <person name="Havlak P."/>
            <person name="Hellsten U."/>
            <person name="Kuo D.H."/>
            <person name="Larsson T."/>
            <person name="Lv J."/>
            <person name="Arendt D."/>
            <person name="Savage R."/>
            <person name="Osoegawa K."/>
            <person name="de Jong P."/>
            <person name="Grimwood J."/>
            <person name="Chapman J.A."/>
            <person name="Shapiro H."/>
            <person name="Aerts A."/>
            <person name="Otillar R.P."/>
            <person name="Terry A.Y."/>
            <person name="Boore J.L."/>
            <person name="Grigoriev I.V."/>
            <person name="Lindberg D.R."/>
            <person name="Seaver E.C."/>
            <person name="Weisblat D.A."/>
            <person name="Putnam N.H."/>
            <person name="Rokhsar D.S."/>
        </authorList>
    </citation>
    <scope>NUCLEOTIDE SEQUENCE</scope>
    <source>
        <strain evidence="9 11">I ESC-2004</strain>
    </source>
</reference>
<keyword evidence="7" id="KW-0808">Transferase</keyword>
<dbReference type="InterPro" id="IPR029063">
    <property type="entry name" value="SAM-dependent_MTases_sf"/>
</dbReference>
<dbReference type="CDD" id="cd02440">
    <property type="entry name" value="AdoMet_MTases"/>
    <property type="match status" value="1"/>
</dbReference>
<dbReference type="SUPFAM" id="SSF53335">
    <property type="entry name" value="S-adenosyl-L-methionine-dependent methyltransferases"/>
    <property type="match status" value="1"/>
</dbReference>
<keyword evidence="8" id="KW-0949">S-adenosyl-L-methionine</keyword>
<dbReference type="OrthoDB" id="276151at2759"/>
<evidence type="ECO:0000256" key="3">
    <source>
        <dbReference type="ARBA" id="ARBA00008145"/>
    </source>
</evidence>
<evidence type="ECO:0000256" key="4">
    <source>
        <dbReference type="ARBA" id="ARBA00011905"/>
    </source>
</evidence>
<dbReference type="FunFam" id="3.40.50.150:FF:000101">
    <property type="entry name" value="Thiopurine S-methyltransferase"/>
    <property type="match status" value="1"/>
</dbReference>
<dbReference type="OMA" id="NTIPWHI"/>
<name>R7UJ79_CAPTE</name>
<dbReference type="InterPro" id="IPR025835">
    <property type="entry name" value="Thiopurine_S-MeTrfase"/>
</dbReference>
<organism evidence="9">
    <name type="scientific">Capitella teleta</name>
    <name type="common">Polychaete worm</name>
    <dbReference type="NCBI Taxonomy" id="283909"/>
    <lineage>
        <taxon>Eukaryota</taxon>
        <taxon>Metazoa</taxon>
        <taxon>Spiralia</taxon>
        <taxon>Lophotrochozoa</taxon>
        <taxon>Annelida</taxon>
        <taxon>Polychaeta</taxon>
        <taxon>Sedentaria</taxon>
        <taxon>Scolecida</taxon>
        <taxon>Capitellidae</taxon>
        <taxon>Capitella</taxon>
    </lineage>
</organism>
<gene>
    <name evidence="9" type="ORF">CAPTEDRAFT_214771</name>
</gene>
<dbReference type="Gene3D" id="3.40.50.150">
    <property type="entry name" value="Vaccinia Virus protein VP39"/>
    <property type="match status" value="1"/>
</dbReference>
<dbReference type="PROSITE" id="PS51585">
    <property type="entry name" value="SAM_MT_TPMT"/>
    <property type="match status" value="1"/>
</dbReference>
<evidence type="ECO:0000256" key="7">
    <source>
        <dbReference type="ARBA" id="ARBA00022679"/>
    </source>
</evidence>
<keyword evidence="11" id="KW-1185">Reference proteome</keyword>
<reference evidence="11" key="1">
    <citation type="submission" date="2012-12" db="EMBL/GenBank/DDBJ databases">
        <authorList>
            <person name="Hellsten U."/>
            <person name="Grimwood J."/>
            <person name="Chapman J.A."/>
            <person name="Shapiro H."/>
            <person name="Aerts A."/>
            <person name="Otillar R.P."/>
            <person name="Terry A.Y."/>
            <person name="Boore J.L."/>
            <person name="Simakov O."/>
            <person name="Marletaz F."/>
            <person name="Cho S.-J."/>
            <person name="Edsinger-Gonzales E."/>
            <person name="Havlak P."/>
            <person name="Kuo D.-H."/>
            <person name="Larsson T."/>
            <person name="Lv J."/>
            <person name="Arendt D."/>
            <person name="Savage R."/>
            <person name="Osoegawa K."/>
            <person name="de Jong P."/>
            <person name="Lindberg D.R."/>
            <person name="Seaver E.C."/>
            <person name="Weisblat D.A."/>
            <person name="Putnam N.H."/>
            <person name="Grigoriev I.V."/>
            <person name="Rokhsar D.S."/>
        </authorList>
    </citation>
    <scope>NUCLEOTIDE SEQUENCE</scope>
    <source>
        <strain evidence="11">I ESC-2004</strain>
    </source>
</reference>
<evidence type="ECO:0000256" key="8">
    <source>
        <dbReference type="ARBA" id="ARBA00022691"/>
    </source>
</evidence>
<dbReference type="GO" id="GO:0005737">
    <property type="term" value="C:cytoplasm"/>
    <property type="evidence" value="ECO:0007669"/>
    <property type="project" value="UniProtKB-SubCell"/>
</dbReference>
<dbReference type="AlphaFoldDB" id="R7UJ79"/>
<evidence type="ECO:0000256" key="2">
    <source>
        <dbReference type="ARBA" id="ARBA00004496"/>
    </source>
</evidence>
<evidence type="ECO:0000313" key="10">
    <source>
        <dbReference type="EnsemblMetazoa" id="CapteP214771"/>
    </source>
</evidence>
<comment type="catalytic activity">
    <reaction evidence="1">
        <text>S-adenosyl-L-methionine + a thiopurine = S-adenosyl-L-homocysteine + a thiopurine S-methylether.</text>
        <dbReference type="EC" id="2.1.1.67"/>
    </reaction>
</comment>
<dbReference type="EMBL" id="AMQN01008510">
    <property type="status" value="NOT_ANNOTATED_CDS"/>
    <property type="molecule type" value="Genomic_DNA"/>
</dbReference>
<protein>
    <recommendedName>
        <fullName evidence="4">thiopurine S-methyltransferase</fullName>
        <ecNumber evidence="4">2.1.1.67</ecNumber>
    </recommendedName>
</protein>
<evidence type="ECO:0000256" key="5">
    <source>
        <dbReference type="ARBA" id="ARBA00022490"/>
    </source>
</evidence>
<dbReference type="HOGENOM" id="CLU_085515_0_0_1"/>
<dbReference type="PANTHER" id="PTHR10259">
    <property type="entry name" value="THIOPURINE S-METHYLTRANSFERASE"/>
    <property type="match status" value="1"/>
</dbReference>
<keyword evidence="6" id="KW-0489">Methyltransferase</keyword>
<evidence type="ECO:0000256" key="6">
    <source>
        <dbReference type="ARBA" id="ARBA00022603"/>
    </source>
</evidence>
<comment type="subcellular location">
    <subcellularLocation>
        <location evidence="2">Cytoplasm</location>
    </subcellularLocation>
</comment>
<evidence type="ECO:0000313" key="11">
    <source>
        <dbReference type="Proteomes" id="UP000014760"/>
    </source>
</evidence>
<accession>R7UJ79</accession>
<dbReference type="GO" id="GO:0032259">
    <property type="term" value="P:methylation"/>
    <property type="evidence" value="ECO:0007669"/>
    <property type="project" value="UniProtKB-KW"/>
</dbReference>
<comment type="similarity">
    <text evidence="3">Belongs to the class I-like SAM-binding methyltransferase superfamily. TPMT family.</text>
</comment>
<keyword evidence="5" id="KW-0963">Cytoplasm</keyword>
<dbReference type="PIRSF" id="PIRSF023956">
    <property type="entry name" value="Thiopurine_S-methyltransferase"/>
    <property type="match status" value="1"/>
</dbReference>
<dbReference type="PANTHER" id="PTHR10259:SF11">
    <property type="entry name" value="THIOPURINE S-METHYLTRANSFERASE"/>
    <property type="match status" value="1"/>
</dbReference>
<evidence type="ECO:0000256" key="1">
    <source>
        <dbReference type="ARBA" id="ARBA00000903"/>
    </source>
</evidence>